<dbReference type="AlphaFoldDB" id="A0A7W8U6E2"/>
<protein>
    <recommendedName>
        <fullName evidence="2">Peptidase M15A C-terminal domain-containing protein</fullName>
    </recommendedName>
</protein>
<evidence type="ECO:0000313" key="4">
    <source>
        <dbReference type="Proteomes" id="UP000585507"/>
    </source>
</evidence>
<reference evidence="3 4" key="1">
    <citation type="submission" date="2020-08" db="EMBL/GenBank/DDBJ databases">
        <title>Genomic Encyclopedia of Type Strains, Phase IV (KMG-V): Genome sequencing to study the core and pangenomes of soil and plant-associated prokaryotes.</title>
        <authorList>
            <person name="Whitman W."/>
        </authorList>
    </citation>
    <scope>NUCLEOTIDE SEQUENCE [LARGE SCALE GENOMIC DNA]</scope>
    <source>
        <strain evidence="3 4">SEMIA 4084</strain>
    </source>
</reference>
<evidence type="ECO:0000256" key="1">
    <source>
        <dbReference type="SAM" id="SignalP"/>
    </source>
</evidence>
<dbReference type="EMBL" id="JACHBK010000001">
    <property type="protein sequence ID" value="MBB5533608.1"/>
    <property type="molecule type" value="Genomic_DNA"/>
</dbReference>
<keyword evidence="1" id="KW-0732">Signal</keyword>
<gene>
    <name evidence="3" type="ORF">GGD55_000269</name>
</gene>
<dbReference type="InterPro" id="IPR013230">
    <property type="entry name" value="Peptidase_M15A_C"/>
</dbReference>
<feature type="domain" description="Peptidase M15A C-terminal" evidence="2">
    <location>
        <begin position="49"/>
        <end position="132"/>
    </location>
</feature>
<feature type="signal peptide" evidence="1">
    <location>
        <begin position="1"/>
        <end position="23"/>
    </location>
</feature>
<dbReference type="RefSeq" id="WP_018323912.1">
    <property type="nucleotide sequence ID" value="NZ_JACHBK010000001.1"/>
</dbReference>
<comment type="caution">
    <text evidence="3">The sequence shown here is derived from an EMBL/GenBank/DDBJ whole genome shotgun (WGS) entry which is preliminary data.</text>
</comment>
<dbReference type="InterPro" id="IPR009045">
    <property type="entry name" value="Zn_M74/Hedgehog-like"/>
</dbReference>
<accession>A0A7W8U6E2</accession>
<sequence length="160" mass="17242">MRDVFSIALSCLLALSFFTSSEASDGKRRKVSLPTRSITVAYAVQTASVMTNCFSPRLRSILAHIAASTGQRPLVTSGHRPRAHRRGSLHRLCQAADIRVPGVSESRIIAAARTAPGIGGIGRYCNGIIHVDTGPRRQWAHCGRRGGGLLAAKRRSGRRT</sequence>
<dbReference type="Pfam" id="PF08291">
    <property type="entry name" value="Peptidase_M15_3"/>
    <property type="match status" value="1"/>
</dbReference>
<organism evidence="3 4">
    <name type="scientific">Rhizobium giardinii</name>
    <dbReference type="NCBI Taxonomy" id="56731"/>
    <lineage>
        <taxon>Bacteria</taxon>
        <taxon>Pseudomonadati</taxon>
        <taxon>Pseudomonadota</taxon>
        <taxon>Alphaproteobacteria</taxon>
        <taxon>Hyphomicrobiales</taxon>
        <taxon>Rhizobiaceae</taxon>
        <taxon>Rhizobium/Agrobacterium group</taxon>
        <taxon>Rhizobium</taxon>
    </lineage>
</organism>
<evidence type="ECO:0000313" key="3">
    <source>
        <dbReference type="EMBL" id="MBB5533608.1"/>
    </source>
</evidence>
<name>A0A7W8U6E2_9HYPH</name>
<dbReference type="SUPFAM" id="SSF55166">
    <property type="entry name" value="Hedgehog/DD-peptidase"/>
    <property type="match status" value="1"/>
</dbReference>
<keyword evidence="4" id="KW-1185">Reference proteome</keyword>
<dbReference type="Gene3D" id="3.30.1380.10">
    <property type="match status" value="1"/>
</dbReference>
<proteinExistence type="predicted"/>
<dbReference type="Proteomes" id="UP000585507">
    <property type="component" value="Unassembled WGS sequence"/>
</dbReference>
<feature type="chain" id="PRO_5030719583" description="Peptidase M15A C-terminal domain-containing protein" evidence="1">
    <location>
        <begin position="24"/>
        <end position="160"/>
    </location>
</feature>
<evidence type="ECO:0000259" key="2">
    <source>
        <dbReference type="Pfam" id="PF08291"/>
    </source>
</evidence>